<dbReference type="EMBL" id="CP107941">
    <property type="protein sequence ID" value="WUI84115.1"/>
    <property type="molecule type" value="Genomic_DNA"/>
</dbReference>
<dbReference type="PANTHER" id="PTHR41521">
    <property type="match status" value="1"/>
</dbReference>
<dbReference type="SUPFAM" id="SSF54909">
    <property type="entry name" value="Dimeric alpha+beta barrel"/>
    <property type="match status" value="1"/>
</dbReference>
<dbReference type="Proteomes" id="UP001346877">
    <property type="component" value="Chromosome"/>
</dbReference>
<dbReference type="Pfam" id="PF07045">
    <property type="entry name" value="DUF1330"/>
    <property type="match status" value="1"/>
</dbReference>
<sequence length="114" mass="12468">MTAYALAHLRRAPVHAEVLEYLERIDATLAPFEGRFIVHGGPVEVLEGSWPGDLVVIEFPDSTRARSWYGSAAYQEIKPLRTRHLAGDVILVEGVDADHSSAEMAAAIRRADGS</sequence>
<dbReference type="InterPro" id="IPR010753">
    <property type="entry name" value="DUF1330"/>
</dbReference>
<dbReference type="PANTHER" id="PTHR41521:SF4">
    <property type="entry name" value="BLR0684 PROTEIN"/>
    <property type="match status" value="1"/>
</dbReference>
<reference evidence="2 3" key="1">
    <citation type="submission" date="2022-10" db="EMBL/GenBank/DDBJ databases">
        <title>The complete genomes of actinobacterial strains from the NBC collection.</title>
        <authorList>
            <person name="Joergensen T.S."/>
            <person name="Alvarez Arevalo M."/>
            <person name="Sterndorff E.B."/>
            <person name="Faurdal D."/>
            <person name="Vuksanovic O."/>
            <person name="Mourched A.-S."/>
            <person name="Charusanti P."/>
            <person name="Shaw S."/>
            <person name="Blin K."/>
            <person name="Weber T."/>
        </authorList>
    </citation>
    <scope>NUCLEOTIDE SEQUENCE [LARGE SCALE GENOMIC DNA]</scope>
    <source>
        <strain evidence="2 3">NBC_00396</strain>
    </source>
</reference>
<keyword evidence="3" id="KW-1185">Reference proteome</keyword>
<feature type="domain" description="DUF1330" evidence="1">
    <location>
        <begin position="2"/>
        <end position="95"/>
    </location>
</feature>
<evidence type="ECO:0000259" key="1">
    <source>
        <dbReference type="Pfam" id="PF07045"/>
    </source>
</evidence>
<dbReference type="Gene3D" id="3.30.70.100">
    <property type="match status" value="1"/>
</dbReference>
<gene>
    <name evidence="2" type="ORF">OG375_07285</name>
</gene>
<evidence type="ECO:0000313" key="3">
    <source>
        <dbReference type="Proteomes" id="UP001346877"/>
    </source>
</evidence>
<dbReference type="InterPro" id="IPR011008">
    <property type="entry name" value="Dimeric_a/b-barrel"/>
</dbReference>
<accession>A0ABZ1PJZ9</accession>
<proteinExistence type="predicted"/>
<evidence type="ECO:0000313" key="2">
    <source>
        <dbReference type="EMBL" id="WUI84115.1"/>
    </source>
</evidence>
<protein>
    <submittedName>
        <fullName evidence="2">DUF1330 domain-containing protein</fullName>
    </submittedName>
</protein>
<organism evidence="2 3">
    <name type="scientific">Micromonospora zamorensis</name>
    <dbReference type="NCBI Taxonomy" id="709883"/>
    <lineage>
        <taxon>Bacteria</taxon>
        <taxon>Bacillati</taxon>
        <taxon>Actinomycetota</taxon>
        <taxon>Actinomycetes</taxon>
        <taxon>Micromonosporales</taxon>
        <taxon>Micromonosporaceae</taxon>
        <taxon>Micromonospora</taxon>
    </lineage>
</organism>
<dbReference type="RefSeq" id="WP_327644501.1">
    <property type="nucleotide sequence ID" value="NZ_CP107892.1"/>
</dbReference>
<name>A0ABZ1PJZ9_9ACTN</name>